<proteinExistence type="predicted"/>
<gene>
    <name evidence="2" type="ORF">GRF29_1g133882</name>
</gene>
<feature type="compositionally biased region" description="Pro residues" evidence="1">
    <location>
        <begin position="49"/>
        <end position="64"/>
    </location>
</feature>
<feature type="compositionally biased region" description="Gly residues" evidence="1">
    <location>
        <begin position="171"/>
        <end position="185"/>
    </location>
</feature>
<keyword evidence="3" id="KW-1185">Reference proteome</keyword>
<comment type="caution">
    <text evidence="2">The sequence shown here is derived from an EMBL/GenBank/DDBJ whole genome shotgun (WGS) entry which is preliminary data.</text>
</comment>
<feature type="region of interest" description="Disordered" evidence="1">
    <location>
        <begin position="1"/>
        <end position="189"/>
    </location>
</feature>
<evidence type="ECO:0000313" key="2">
    <source>
        <dbReference type="EMBL" id="KAK3216559.1"/>
    </source>
</evidence>
<protein>
    <submittedName>
        <fullName evidence="2">Uncharacterized protein</fullName>
    </submittedName>
</protein>
<feature type="compositionally biased region" description="Low complexity" evidence="1">
    <location>
        <begin position="30"/>
        <end position="48"/>
    </location>
</feature>
<dbReference type="EMBL" id="WVTA01000001">
    <property type="protein sequence ID" value="KAK3216559.1"/>
    <property type="molecule type" value="Genomic_DNA"/>
</dbReference>
<feature type="compositionally biased region" description="Low complexity" evidence="1">
    <location>
        <begin position="116"/>
        <end position="133"/>
    </location>
</feature>
<dbReference type="AlphaFoldDB" id="A0AAN6M594"/>
<accession>A0AAN6M594</accession>
<dbReference type="Proteomes" id="UP001280581">
    <property type="component" value="Unassembled WGS sequence"/>
</dbReference>
<feature type="compositionally biased region" description="Low complexity" evidence="1">
    <location>
        <begin position="65"/>
        <end position="74"/>
    </location>
</feature>
<evidence type="ECO:0000256" key="1">
    <source>
        <dbReference type="SAM" id="MobiDB-lite"/>
    </source>
</evidence>
<name>A0AAN6M594_9PLEO</name>
<evidence type="ECO:0000313" key="3">
    <source>
        <dbReference type="Proteomes" id="UP001280581"/>
    </source>
</evidence>
<organism evidence="2 3">
    <name type="scientific">Pseudopithomyces chartarum</name>
    <dbReference type="NCBI Taxonomy" id="1892770"/>
    <lineage>
        <taxon>Eukaryota</taxon>
        <taxon>Fungi</taxon>
        <taxon>Dikarya</taxon>
        <taxon>Ascomycota</taxon>
        <taxon>Pezizomycotina</taxon>
        <taxon>Dothideomycetes</taxon>
        <taxon>Pleosporomycetidae</taxon>
        <taxon>Pleosporales</taxon>
        <taxon>Massarineae</taxon>
        <taxon>Didymosphaeriaceae</taxon>
        <taxon>Pseudopithomyces</taxon>
    </lineage>
</organism>
<reference evidence="2 3" key="1">
    <citation type="submission" date="2021-02" db="EMBL/GenBank/DDBJ databases">
        <title>Genome assembly of Pseudopithomyces chartarum.</title>
        <authorList>
            <person name="Jauregui R."/>
            <person name="Singh J."/>
            <person name="Voisey C."/>
        </authorList>
    </citation>
    <scope>NUCLEOTIDE SEQUENCE [LARGE SCALE GENOMIC DNA]</scope>
    <source>
        <strain evidence="2 3">AGR01</strain>
    </source>
</reference>
<sequence length="221" mass="22253">MPPIQLHKNDPIAASKPTALTPQTASLDDPTPTRTTPLSTPATTTQSSLPPPPQPGARPIPPTASPAAPTSTSTDPPPPAPSYTAHSYTAHHLTTETRLSSPPQYDIPPPDTSNLAGRSTTTAPTRTGPGPTTLPQASPFQAEHSGGAVGRPSLEGPPGYQQAADNSPYAVGGGALGTGGVGGTASGAEEGVGAQAWGMLARAGEALKKGEEAVWKAVREK</sequence>